<comment type="caution">
    <text evidence="1">The sequence shown here is derived from an EMBL/GenBank/DDBJ whole genome shotgun (WGS) entry which is preliminary data.</text>
</comment>
<dbReference type="AlphaFoldDB" id="A0A1C7MJG8"/>
<keyword evidence="2" id="KW-1185">Reference proteome</keyword>
<accession>A0A1C7MJG8</accession>
<dbReference type="EMBL" id="LUGG01000003">
    <property type="protein sequence ID" value="OBZ77012.1"/>
    <property type="molecule type" value="Genomic_DNA"/>
</dbReference>
<evidence type="ECO:0000313" key="1">
    <source>
        <dbReference type="EMBL" id="OBZ77012.1"/>
    </source>
</evidence>
<name>A0A1C7MJG8_GRIFR</name>
<gene>
    <name evidence="1" type="ORF">A0H81_03137</name>
</gene>
<organism evidence="1 2">
    <name type="scientific">Grifola frondosa</name>
    <name type="common">Maitake</name>
    <name type="synonym">Polyporus frondosus</name>
    <dbReference type="NCBI Taxonomy" id="5627"/>
    <lineage>
        <taxon>Eukaryota</taxon>
        <taxon>Fungi</taxon>
        <taxon>Dikarya</taxon>
        <taxon>Basidiomycota</taxon>
        <taxon>Agaricomycotina</taxon>
        <taxon>Agaricomycetes</taxon>
        <taxon>Polyporales</taxon>
        <taxon>Grifolaceae</taxon>
        <taxon>Grifola</taxon>
    </lineage>
</organism>
<evidence type="ECO:0000313" key="2">
    <source>
        <dbReference type="Proteomes" id="UP000092993"/>
    </source>
</evidence>
<reference evidence="1 2" key="1">
    <citation type="submission" date="2016-03" db="EMBL/GenBank/DDBJ databases">
        <title>Whole genome sequencing of Grifola frondosa 9006-11.</title>
        <authorList>
            <person name="Min B."/>
            <person name="Park H."/>
            <person name="Kim J.-G."/>
            <person name="Cho H."/>
            <person name="Oh Y.-L."/>
            <person name="Kong W.-S."/>
            <person name="Choi I.-G."/>
        </authorList>
    </citation>
    <scope>NUCLEOTIDE SEQUENCE [LARGE SCALE GENOMIC DNA]</scope>
    <source>
        <strain evidence="1 2">9006-11</strain>
    </source>
</reference>
<protein>
    <submittedName>
        <fullName evidence="1">Uncharacterized protein</fullName>
    </submittedName>
</protein>
<dbReference type="Proteomes" id="UP000092993">
    <property type="component" value="Unassembled WGS sequence"/>
</dbReference>
<sequence>MLRYLLSSTGMTQQQQSFPSSRIASRGKHIVAINFVRFETTTIHTFQKIMTPSHAHRPSMSHNIKLTNYNLAMLLQLLINTCEPVLCLHGVSTQKDGAELVGHCQDIRIIHVIVSRTLQNSRSSSESERMLQYFLIKEPAQKHSLVRERNIFE</sequence>
<proteinExistence type="predicted"/>